<dbReference type="Proteomes" id="UP001145050">
    <property type="component" value="Unassembled WGS sequence"/>
</dbReference>
<protein>
    <recommendedName>
        <fullName evidence="11">Foldase protein PrsA</fullName>
        <ecNumber evidence="11">5.2.1.8</ecNumber>
    </recommendedName>
</protein>
<comment type="subcellular location">
    <subcellularLocation>
        <location evidence="2 11">Cell membrane</location>
        <topology evidence="2 11">Lipid-anchor</topology>
    </subcellularLocation>
</comment>
<evidence type="ECO:0000313" key="15">
    <source>
        <dbReference type="EMBL" id="MDC3426355.1"/>
    </source>
</evidence>
<feature type="signal peptide" evidence="13">
    <location>
        <begin position="1"/>
        <end position="21"/>
    </location>
</feature>
<evidence type="ECO:0000256" key="13">
    <source>
        <dbReference type="SAM" id="SignalP"/>
    </source>
</evidence>
<dbReference type="PROSITE" id="PS01096">
    <property type="entry name" value="PPIC_PPIASE_1"/>
    <property type="match status" value="1"/>
</dbReference>
<evidence type="ECO:0000256" key="5">
    <source>
        <dbReference type="ARBA" id="ARBA00022729"/>
    </source>
</evidence>
<feature type="coiled-coil region" evidence="12">
    <location>
        <begin position="121"/>
        <end position="148"/>
    </location>
</feature>
<evidence type="ECO:0000256" key="7">
    <source>
        <dbReference type="ARBA" id="ARBA00023136"/>
    </source>
</evidence>
<dbReference type="Gene3D" id="3.10.50.40">
    <property type="match status" value="1"/>
</dbReference>
<keyword evidence="12" id="KW-0175">Coiled coil</keyword>
<reference evidence="15" key="1">
    <citation type="submission" date="2022-06" db="EMBL/GenBank/DDBJ databases">
        <title>Aquibacillus sp. a new bacterium isolated from soil saline samples.</title>
        <authorList>
            <person name="Galisteo C."/>
            <person name="De La Haba R."/>
            <person name="Sanchez-Porro C."/>
            <person name="Ventosa A."/>
        </authorList>
    </citation>
    <scope>NUCLEOTIDE SEQUENCE</scope>
    <source>
        <strain evidence="15">3ASR75-11</strain>
    </source>
</reference>
<feature type="coiled-coil region" evidence="12">
    <location>
        <begin position="230"/>
        <end position="264"/>
    </location>
</feature>
<keyword evidence="10 11" id="KW-0449">Lipoprotein</keyword>
<evidence type="ECO:0000313" key="16">
    <source>
        <dbReference type="Proteomes" id="UP001145050"/>
    </source>
</evidence>
<dbReference type="GO" id="GO:0006457">
    <property type="term" value="P:protein folding"/>
    <property type="evidence" value="ECO:0007669"/>
    <property type="project" value="UniProtKB-UniRule"/>
</dbReference>
<evidence type="ECO:0000256" key="8">
    <source>
        <dbReference type="ARBA" id="ARBA00023139"/>
    </source>
</evidence>
<evidence type="ECO:0000259" key="14">
    <source>
        <dbReference type="PROSITE" id="PS50198"/>
    </source>
</evidence>
<comment type="function">
    <text evidence="11">Plays a major role in protein secretion by helping the post-translocational extracellular folding of several secreted proteins.</text>
</comment>
<dbReference type="Pfam" id="PF00639">
    <property type="entry name" value="Rotamase"/>
    <property type="match status" value="1"/>
</dbReference>
<dbReference type="InterPro" id="IPR000297">
    <property type="entry name" value="PPIase_PpiC"/>
</dbReference>
<dbReference type="InterPro" id="IPR050245">
    <property type="entry name" value="PrsA_foldase"/>
</dbReference>
<proteinExistence type="inferred from homology"/>
<dbReference type="InterPro" id="IPR027304">
    <property type="entry name" value="Trigger_fact/SurA_dom_sf"/>
</dbReference>
<dbReference type="SUPFAM" id="SSF109998">
    <property type="entry name" value="Triger factor/SurA peptide-binding domain-like"/>
    <property type="match status" value="1"/>
</dbReference>
<dbReference type="HAMAP" id="MF_01145">
    <property type="entry name" value="Foldase_PrsA"/>
    <property type="match status" value="1"/>
</dbReference>
<evidence type="ECO:0000256" key="2">
    <source>
        <dbReference type="ARBA" id="ARBA00004193"/>
    </source>
</evidence>
<dbReference type="AlphaFoldDB" id="A0A9X4AQB4"/>
<feature type="chain" id="PRO_5040994569" description="Foldase protein PrsA" evidence="13">
    <location>
        <begin position="22"/>
        <end position="293"/>
    </location>
</feature>
<keyword evidence="4 11" id="KW-1003">Cell membrane</keyword>
<comment type="caution">
    <text evidence="15">The sequence shown here is derived from an EMBL/GenBank/DDBJ whole genome shotgun (WGS) entry which is preliminary data.</text>
</comment>
<dbReference type="InterPro" id="IPR023058">
    <property type="entry name" value="PPIase_PpiC_CS"/>
</dbReference>
<evidence type="ECO:0000256" key="12">
    <source>
        <dbReference type="SAM" id="Coils"/>
    </source>
</evidence>
<sequence length="293" mass="32873">MKKLVLAATVTLGVFALSACSSSGDDSEVVVETKDGNITKEEFYQELKSKSGESVLQQLVMTQVLENNYEVKDSEVDDQVKKLKDQYGDQFEMAIQQSGFQTEDDFRVALRTSLLQEKAVTEDIEVTEEELQQRYDRLQTEIEASHILVGDEETAKEIKQKLDDGADFATLAEENSTDTQSAQNGGQLGYFTAGDMVKEFEDAAYSMEVGEISDPVKSANGWHIIKVTDKRDTKQELGSFEDMKGELERQIKSSKVDQAKAQEKLDQIMKDANIDVKIDEFKDLFSQKEAAKK</sequence>
<dbReference type="PANTHER" id="PTHR47245">
    <property type="entry name" value="PEPTIDYLPROLYL ISOMERASE"/>
    <property type="match status" value="1"/>
</dbReference>
<keyword evidence="5 11" id="KW-0732">Signal</keyword>
<evidence type="ECO:0000256" key="3">
    <source>
        <dbReference type="ARBA" id="ARBA00006071"/>
    </source>
</evidence>
<feature type="domain" description="PpiC" evidence="14">
    <location>
        <begin position="139"/>
        <end position="229"/>
    </location>
</feature>
<dbReference type="SUPFAM" id="SSF54534">
    <property type="entry name" value="FKBP-like"/>
    <property type="match status" value="1"/>
</dbReference>
<evidence type="ECO:0000256" key="1">
    <source>
        <dbReference type="ARBA" id="ARBA00000971"/>
    </source>
</evidence>
<evidence type="ECO:0000256" key="6">
    <source>
        <dbReference type="ARBA" id="ARBA00023110"/>
    </source>
</evidence>
<dbReference type="InterPro" id="IPR046357">
    <property type="entry name" value="PPIase_dom_sf"/>
</dbReference>
<comment type="catalytic activity">
    <reaction evidence="1 11">
        <text>[protein]-peptidylproline (omega=180) = [protein]-peptidylproline (omega=0)</text>
        <dbReference type="Rhea" id="RHEA:16237"/>
        <dbReference type="Rhea" id="RHEA-COMP:10747"/>
        <dbReference type="Rhea" id="RHEA-COMP:10748"/>
        <dbReference type="ChEBI" id="CHEBI:83833"/>
        <dbReference type="ChEBI" id="CHEBI:83834"/>
        <dbReference type="EC" id="5.2.1.8"/>
    </reaction>
</comment>
<dbReference type="PANTHER" id="PTHR47245:SF1">
    <property type="entry name" value="FOLDASE PROTEIN PRSA"/>
    <property type="match status" value="1"/>
</dbReference>
<dbReference type="PROSITE" id="PS50198">
    <property type="entry name" value="PPIC_PPIASE_2"/>
    <property type="match status" value="1"/>
</dbReference>
<dbReference type="Gene3D" id="1.10.3120.10">
    <property type="entry name" value="Trigger factor, C-terminal domain"/>
    <property type="match status" value="1"/>
</dbReference>
<dbReference type="InterPro" id="IPR023059">
    <property type="entry name" value="Foldase_PrsA"/>
</dbReference>
<dbReference type="RefSeq" id="WP_272438180.1">
    <property type="nucleotide sequence ID" value="NZ_JAMQKB010000048.1"/>
</dbReference>
<gene>
    <name evidence="11" type="primary">prsA</name>
    <name evidence="15" type="ORF">NC797_17995</name>
</gene>
<keyword evidence="8 11" id="KW-0564">Palmitate</keyword>
<evidence type="ECO:0000256" key="4">
    <source>
        <dbReference type="ARBA" id="ARBA00022475"/>
    </source>
</evidence>
<evidence type="ECO:0000256" key="10">
    <source>
        <dbReference type="ARBA" id="ARBA00023288"/>
    </source>
</evidence>
<evidence type="ECO:0000256" key="9">
    <source>
        <dbReference type="ARBA" id="ARBA00023235"/>
    </source>
</evidence>
<dbReference type="GO" id="GO:0015031">
    <property type="term" value="P:protein transport"/>
    <property type="evidence" value="ECO:0007669"/>
    <property type="project" value="InterPro"/>
</dbReference>
<evidence type="ECO:0000256" key="11">
    <source>
        <dbReference type="HAMAP-Rule" id="MF_01145"/>
    </source>
</evidence>
<keyword evidence="6 11" id="KW-0697">Rotamase</keyword>
<keyword evidence="9 11" id="KW-0413">Isomerase</keyword>
<name>A0A9X4AQB4_9BACI</name>
<keyword evidence="16" id="KW-1185">Reference proteome</keyword>
<dbReference type="PROSITE" id="PS51257">
    <property type="entry name" value="PROKAR_LIPOPROTEIN"/>
    <property type="match status" value="1"/>
</dbReference>
<dbReference type="EC" id="5.2.1.8" evidence="11"/>
<comment type="similarity">
    <text evidence="3 11">Belongs to the PrsA family.</text>
</comment>
<organism evidence="15 16">
    <name type="scientific">Terrihalobacillus insolitus</name>
    <dbReference type="NCBI Taxonomy" id="2950438"/>
    <lineage>
        <taxon>Bacteria</taxon>
        <taxon>Bacillati</taxon>
        <taxon>Bacillota</taxon>
        <taxon>Bacilli</taxon>
        <taxon>Bacillales</taxon>
        <taxon>Bacillaceae</taxon>
        <taxon>Terrihalobacillus</taxon>
    </lineage>
</organism>
<dbReference type="GO" id="GO:0005886">
    <property type="term" value="C:plasma membrane"/>
    <property type="evidence" value="ECO:0007669"/>
    <property type="project" value="UniProtKB-SubCell"/>
</dbReference>
<accession>A0A9X4AQB4</accession>
<dbReference type="InterPro" id="IPR037041">
    <property type="entry name" value="Trigger_fac_C_sf"/>
</dbReference>
<keyword evidence="7 11" id="KW-0472">Membrane</keyword>
<dbReference type="GO" id="GO:0003755">
    <property type="term" value="F:peptidyl-prolyl cis-trans isomerase activity"/>
    <property type="evidence" value="ECO:0007669"/>
    <property type="project" value="UniProtKB-UniRule"/>
</dbReference>
<dbReference type="EMBL" id="JAMQKB010000048">
    <property type="protein sequence ID" value="MDC3426355.1"/>
    <property type="molecule type" value="Genomic_DNA"/>
</dbReference>